<proteinExistence type="predicted"/>
<reference evidence="2" key="1">
    <citation type="submission" date="2014-07" db="EMBL/GenBank/DDBJ databases">
        <title>Identification of a novel salt tolerance gene in wild soybean by whole-genome sequencing.</title>
        <authorList>
            <person name="Lam H.-M."/>
            <person name="Qi X."/>
            <person name="Li M.-W."/>
            <person name="Liu X."/>
            <person name="Xie M."/>
            <person name="Ni M."/>
            <person name="Xu X."/>
        </authorList>
    </citation>
    <scope>NUCLEOTIDE SEQUENCE [LARGE SCALE GENOMIC DNA]</scope>
    <source>
        <tissue evidence="2">Root</tissue>
    </source>
</reference>
<evidence type="ECO:0000313" key="3">
    <source>
        <dbReference type="EMBL" id="RZB46233.1"/>
    </source>
</evidence>
<dbReference type="PANTHER" id="PTHR33673">
    <property type="entry name" value="SUPPRESSOR SRP40-LIKE PROTEIN"/>
    <property type="match status" value="1"/>
</dbReference>
<feature type="compositionally biased region" description="Basic and acidic residues" evidence="1">
    <location>
        <begin position="163"/>
        <end position="173"/>
    </location>
</feature>
<dbReference type="AlphaFoldDB" id="A0A0B2SQA5"/>
<organism evidence="2">
    <name type="scientific">Glycine soja</name>
    <name type="common">Wild soybean</name>
    <dbReference type="NCBI Taxonomy" id="3848"/>
    <lineage>
        <taxon>Eukaryota</taxon>
        <taxon>Viridiplantae</taxon>
        <taxon>Streptophyta</taxon>
        <taxon>Embryophyta</taxon>
        <taxon>Tracheophyta</taxon>
        <taxon>Spermatophyta</taxon>
        <taxon>Magnoliopsida</taxon>
        <taxon>eudicotyledons</taxon>
        <taxon>Gunneridae</taxon>
        <taxon>Pentapetalae</taxon>
        <taxon>rosids</taxon>
        <taxon>fabids</taxon>
        <taxon>Fabales</taxon>
        <taxon>Fabaceae</taxon>
        <taxon>Papilionoideae</taxon>
        <taxon>50 kb inversion clade</taxon>
        <taxon>NPAAA clade</taxon>
        <taxon>indigoferoid/millettioid clade</taxon>
        <taxon>Phaseoleae</taxon>
        <taxon>Glycine</taxon>
        <taxon>Glycine subgen. Soja</taxon>
    </lineage>
</organism>
<accession>A0A0B2SQA5</accession>
<reference evidence="3 4" key="2">
    <citation type="submission" date="2018-09" db="EMBL/GenBank/DDBJ databases">
        <title>A high-quality reference genome of wild soybean provides a powerful tool to mine soybean genomes.</title>
        <authorList>
            <person name="Xie M."/>
            <person name="Chung C.Y.L."/>
            <person name="Li M.-W."/>
            <person name="Wong F.-L."/>
            <person name="Chan T.-F."/>
            <person name="Lam H.-M."/>
        </authorList>
    </citation>
    <scope>NUCLEOTIDE SEQUENCE [LARGE SCALE GENOMIC DNA]</scope>
    <source>
        <strain evidence="4">cv. W05</strain>
        <tissue evidence="3">Hypocotyl of etiolated seedlings</tissue>
    </source>
</reference>
<evidence type="ECO:0000313" key="2">
    <source>
        <dbReference type="EMBL" id="KHN48826.1"/>
    </source>
</evidence>
<feature type="region of interest" description="Disordered" evidence="1">
    <location>
        <begin position="1"/>
        <end position="59"/>
    </location>
</feature>
<evidence type="ECO:0000256" key="1">
    <source>
        <dbReference type="SAM" id="MobiDB-lite"/>
    </source>
</evidence>
<feature type="compositionally biased region" description="Basic and acidic residues" evidence="1">
    <location>
        <begin position="222"/>
        <end position="235"/>
    </location>
</feature>
<dbReference type="EMBL" id="KN639308">
    <property type="protein sequence ID" value="KHN48826.1"/>
    <property type="molecule type" value="Genomic_DNA"/>
</dbReference>
<keyword evidence="4" id="KW-1185">Reference proteome</keyword>
<dbReference type="EMBL" id="QZWG01000019">
    <property type="protein sequence ID" value="RZB46233.1"/>
    <property type="molecule type" value="Genomic_DNA"/>
</dbReference>
<feature type="region of interest" description="Disordered" evidence="1">
    <location>
        <begin position="263"/>
        <end position="309"/>
    </location>
</feature>
<gene>
    <name evidence="3" type="ORF">D0Y65_050306</name>
    <name evidence="2" type="ORF">glysoja_030596</name>
</gene>
<feature type="region of interest" description="Disordered" evidence="1">
    <location>
        <begin position="141"/>
        <end position="244"/>
    </location>
</feature>
<protein>
    <submittedName>
        <fullName evidence="2">Uncharacterized protein</fullName>
    </submittedName>
</protein>
<evidence type="ECO:0000313" key="4">
    <source>
        <dbReference type="Proteomes" id="UP000289340"/>
    </source>
</evidence>
<sequence>MAFLNYENKKGSGKKLKVHFDLPEDDDFPNHRHSSSSVSSESSLDSDDTDNDNSINNVDSKYGLYGSPVWSFQGGSVTQSPPVQFMNSPGYDPNRIPSSVFNKPTSPMEWSVASNESLFSIQLGNSSFSRDYAFAFNNKSGELPRTSDLPNMPATLPSVQEVPAKEKNVDMERQSVSSDSSSETADSIRGHDHDKTSHESAGSVVDLKKTENSEEIGTDEVVLDKYPDDHSKEAKIPNGEAKNYASVSYRSVESNMSTRSFQFPILTAEGGRTSSSTVESEKQEQQPEKPQQPPSPKTEKAPKKSGKSWCFCFSCSPCF</sequence>
<dbReference type="Proteomes" id="UP000289340">
    <property type="component" value="Chromosome 19"/>
</dbReference>
<dbReference type="Proteomes" id="UP000053555">
    <property type="component" value="Unassembled WGS sequence"/>
</dbReference>
<dbReference type="PANTHER" id="PTHR33673:SF36">
    <property type="entry name" value="MYB-LIKE PROTEIN Q"/>
    <property type="match status" value="1"/>
</dbReference>
<name>A0A0B2SQA5_GLYSO</name>
<feature type="compositionally biased region" description="Basic and acidic residues" evidence="1">
    <location>
        <begin position="186"/>
        <end position="198"/>
    </location>
</feature>